<dbReference type="HOGENOM" id="CLU_007041_3_1_5"/>
<feature type="transmembrane region" description="Helical" evidence="2">
    <location>
        <begin position="217"/>
        <end position="244"/>
    </location>
</feature>
<keyword evidence="2" id="KW-1133">Transmembrane helix</keyword>
<dbReference type="InterPro" id="IPR011853">
    <property type="entry name" value="TRAP_DctM-Dct_fused"/>
</dbReference>
<dbReference type="PANTHER" id="PTHR43849:SF2">
    <property type="entry name" value="BLL3936 PROTEIN"/>
    <property type="match status" value="1"/>
</dbReference>
<reference evidence="4 5" key="1">
    <citation type="journal article" date="2014" name="Int. J. Syst. Evol. Microbiol.">
        <title>Celeribacter indicus sp. nov., a polycyclic aromatic hydrocarbon-degrading bacterium from deep-sea sediment and reclassification of Huaishuia halophila as Celeribacter halophilus comb. nov.</title>
        <authorList>
            <person name="Lai Q."/>
            <person name="Cao J."/>
            <person name="Yuan J."/>
            <person name="Li F."/>
            <person name="Shao Z."/>
        </authorList>
    </citation>
    <scope>NUCLEOTIDE SEQUENCE [LARGE SCALE GENOMIC DNA]</scope>
    <source>
        <strain evidence="4">P73</strain>
    </source>
</reference>
<dbReference type="KEGG" id="cid:P73_3719"/>
<keyword evidence="5" id="KW-1185">Reference proteome</keyword>
<feature type="transmembrane region" description="Helical" evidence="2">
    <location>
        <begin position="288"/>
        <end position="308"/>
    </location>
</feature>
<evidence type="ECO:0000259" key="3">
    <source>
        <dbReference type="Pfam" id="PF06808"/>
    </source>
</evidence>
<name>A0A0B5DZH6_9RHOB</name>
<dbReference type="OrthoDB" id="9759894at2"/>
<feature type="transmembrane region" description="Helical" evidence="2">
    <location>
        <begin position="336"/>
        <end position="352"/>
    </location>
</feature>
<evidence type="ECO:0000256" key="2">
    <source>
        <dbReference type="SAM" id="Phobius"/>
    </source>
</evidence>
<feature type="transmembrane region" description="Helical" evidence="2">
    <location>
        <begin position="524"/>
        <end position="543"/>
    </location>
</feature>
<feature type="transmembrane region" description="Helical" evidence="2">
    <location>
        <begin position="173"/>
        <end position="197"/>
    </location>
</feature>
<feature type="transmembrane region" description="Helical" evidence="2">
    <location>
        <begin position="402"/>
        <end position="430"/>
    </location>
</feature>
<dbReference type="GO" id="GO:0022857">
    <property type="term" value="F:transmembrane transporter activity"/>
    <property type="evidence" value="ECO:0007669"/>
    <property type="project" value="UniProtKB-UniRule"/>
</dbReference>
<feature type="transmembrane region" description="Helical" evidence="2">
    <location>
        <begin position="437"/>
        <end position="464"/>
    </location>
</feature>
<feature type="transmembrane region" description="Helical" evidence="2">
    <location>
        <begin position="484"/>
        <end position="512"/>
    </location>
</feature>
<feature type="transmembrane region" description="Helical" evidence="2">
    <location>
        <begin position="43"/>
        <end position="60"/>
    </location>
</feature>
<dbReference type="InterPro" id="IPR010656">
    <property type="entry name" value="DctM"/>
</dbReference>
<dbReference type="RefSeq" id="WP_052453410.1">
    <property type="nucleotide sequence ID" value="NZ_CP004393.1"/>
</dbReference>
<keyword evidence="1" id="KW-0813">Transport</keyword>
<evidence type="ECO:0000313" key="4">
    <source>
        <dbReference type="EMBL" id="AJE48434.1"/>
    </source>
</evidence>
<dbReference type="NCBIfam" id="TIGR02123">
    <property type="entry name" value="TRAP_fused"/>
    <property type="match status" value="1"/>
</dbReference>
<evidence type="ECO:0000256" key="1">
    <source>
        <dbReference type="RuleBase" id="RU369079"/>
    </source>
</evidence>
<keyword evidence="2" id="KW-0472">Membrane</keyword>
<protein>
    <submittedName>
        <fullName evidence="4">TRAP transporter 4TM/12TM fusion protein</fullName>
    </submittedName>
</protein>
<proteinExistence type="predicted"/>
<feature type="transmembrane region" description="Helical" evidence="2">
    <location>
        <begin position="578"/>
        <end position="594"/>
    </location>
</feature>
<accession>A0A0B5DZH6</accession>
<dbReference type="Proteomes" id="UP000031521">
    <property type="component" value="Chromosome"/>
</dbReference>
<keyword evidence="2" id="KW-0812">Transmembrane</keyword>
<keyword evidence="1" id="KW-1003">Cell membrane</keyword>
<feature type="transmembrane region" description="Helical" evidence="2">
    <location>
        <begin position="361"/>
        <end position="378"/>
    </location>
</feature>
<feature type="transmembrane region" description="Helical" evidence="2">
    <location>
        <begin position="120"/>
        <end position="138"/>
    </location>
</feature>
<evidence type="ECO:0000313" key="5">
    <source>
        <dbReference type="Proteomes" id="UP000031521"/>
    </source>
</evidence>
<sequence length="629" mass="66618">MHIMSKPVTALDRALGLGITFFALVLGGNIASRFGVSVFQEQLLFLILGCAIGSSYISTPKQVYPRWVDFLLAAAGLGICLWTAWRYPLISTNFFRYEQEISWIGMGLIPLLLEALRRKAGFSLVAVVLVFLVYALLADKVPGALGGRASPLDELLGYLTIDSTAMMSSPIKIVATIVVIYILFGAVLQATGGAHWFTDLATALVGRRRGGAAKMAIVSSALFGSISGSAVANVASTGVITIPLMKRGGYSPRMAASLEAVASTGGQLMPPVMGAAAFLMAELLQTSYATVVVAAIIPSFLFFLAVLVQADLEAGVKRIPPVPEEMIPRLADVLRAGWYFPLPFAVLIWLLFSENKSPTEAAFWAIVAVIAFNLVFGYKGQRVRARELWEALLTTGRGSVEIVLIGAIAGIVIGVLQTTGLGFGLTYLLVSLGQNSLLLLLLATAVVCILLGMGMPTTGIYLLVATLAAPPLLQLDVMPIAAHFFIFYFGMMSMISPPVAVAAFAAASISGASAMQTALTSVRVGWPAFIVPFLFVFSPSLLMQGDWPGIVLAVASASAGIFLVSVAMVGFCRARLGVAERLWVAAAGLMLLIPADVGAFGLWIELAGLVLGAVWVWRRFGLPQKAPAH</sequence>
<dbReference type="PANTHER" id="PTHR43849">
    <property type="entry name" value="BLL3936 PROTEIN"/>
    <property type="match status" value="1"/>
</dbReference>
<feature type="transmembrane region" description="Helical" evidence="2">
    <location>
        <begin position="67"/>
        <end position="85"/>
    </location>
</feature>
<comment type="subcellular location">
    <subcellularLocation>
        <location evidence="1">Cell inner membrane</location>
        <topology evidence="1">Multi-pass membrane protein</topology>
    </subcellularLocation>
</comment>
<organism evidence="4 5">
    <name type="scientific">Celeribacter indicus</name>
    <dbReference type="NCBI Taxonomy" id="1208324"/>
    <lineage>
        <taxon>Bacteria</taxon>
        <taxon>Pseudomonadati</taxon>
        <taxon>Pseudomonadota</taxon>
        <taxon>Alphaproteobacteria</taxon>
        <taxon>Rhodobacterales</taxon>
        <taxon>Roseobacteraceae</taxon>
        <taxon>Celeribacter</taxon>
    </lineage>
</organism>
<gene>
    <name evidence="4" type="ORF">P73_3719</name>
</gene>
<dbReference type="Pfam" id="PF06808">
    <property type="entry name" value="DctM"/>
    <property type="match status" value="1"/>
</dbReference>
<keyword evidence="1" id="KW-0997">Cell inner membrane</keyword>
<feature type="transmembrane region" description="Helical" evidence="2">
    <location>
        <begin position="549"/>
        <end position="571"/>
    </location>
</feature>
<dbReference type="AlphaFoldDB" id="A0A0B5DZH6"/>
<comment type="function">
    <text evidence="1">Part of the tripartite ATP-independent periplasmic (TRAP) transport system.</text>
</comment>
<dbReference type="EMBL" id="CP004393">
    <property type="protein sequence ID" value="AJE48434.1"/>
    <property type="molecule type" value="Genomic_DNA"/>
</dbReference>
<dbReference type="GO" id="GO:0005886">
    <property type="term" value="C:plasma membrane"/>
    <property type="evidence" value="ECO:0007669"/>
    <property type="project" value="UniProtKB-SubCell"/>
</dbReference>
<feature type="domain" description="TRAP C4-dicarboxylate transport system permease DctM subunit" evidence="3">
    <location>
        <begin position="111"/>
        <end position="545"/>
    </location>
</feature>
<dbReference type="STRING" id="1208324.P73_3719"/>